<evidence type="ECO:0000313" key="2">
    <source>
        <dbReference type="Proteomes" id="UP000735302"/>
    </source>
</evidence>
<comment type="caution">
    <text evidence="1">The sequence shown here is derived from an EMBL/GenBank/DDBJ whole genome shotgun (WGS) entry which is preliminary data.</text>
</comment>
<organism evidence="1 2">
    <name type="scientific">Plakobranchus ocellatus</name>
    <dbReference type="NCBI Taxonomy" id="259542"/>
    <lineage>
        <taxon>Eukaryota</taxon>
        <taxon>Metazoa</taxon>
        <taxon>Spiralia</taxon>
        <taxon>Lophotrochozoa</taxon>
        <taxon>Mollusca</taxon>
        <taxon>Gastropoda</taxon>
        <taxon>Heterobranchia</taxon>
        <taxon>Euthyneura</taxon>
        <taxon>Panpulmonata</taxon>
        <taxon>Sacoglossa</taxon>
        <taxon>Placobranchoidea</taxon>
        <taxon>Plakobranchidae</taxon>
        <taxon>Plakobranchus</taxon>
    </lineage>
</organism>
<dbReference type="EMBL" id="BLXT01002832">
    <property type="protein sequence ID" value="GFN98143.1"/>
    <property type="molecule type" value="Genomic_DNA"/>
</dbReference>
<accession>A0AAV3ZS28</accession>
<dbReference type="AlphaFoldDB" id="A0AAV3ZS28"/>
<dbReference type="Proteomes" id="UP000735302">
    <property type="component" value="Unassembled WGS sequence"/>
</dbReference>
<proteinExistence type="predicted"/>
<evidence type="ECO:0000313" key="1">
    <source>
        <dbReference type="EMBL" id="GFN98143.1"/>
    </source>
</evidence>
<sequence length="127" mass="13962">MAETADAGTTAAGAINSVEMREVGDVAQWNSEEPRIILIMNEFPNALRLLKLVIICALAAAAQHRFSMEERNTGCFLSSVWFSTIARRLCAEGNEFVSHLLSDCRKVAVERPAKLVALPLGKWMRAS</sequence>
<protein>
    <submittedName>
        <fullName evidence="1">Uncharacterized protein</fullName>
    </submittedName>
</protein>
<keyword evidence="2" id="KW-1185">Reference proteome</keyword>
<gene>
    <name evidence="1" type="ORF">PoB_002464900</name>
</gene>
<reference evidence="1 2" key="1">
    <citation type="journal article" date="2021" name="Elife">
        <title>Chloroplast acquisition without the gene transfer in kleptoplastic sea slugs, Plakobranchus ocellatus.</title>
        <authorList>
            <person name="Maeda T."/>
            <person name="Takahashi S."/>
            <person name="Yoshida T."/>
            <person name="Shimamura S."/>
            <person name="Takaki Y."/>
            <person name="Nagai Y."/>
            <person name="Toyoda A."/>
            <person name="Suzuki Y."/>
            <person name="Arimoto A."/>
            <person name="Ishii H."/>
            <person name="Satoh N."/>
            <person name="Nishiyama T."/>
            <person name="Hasebe M."/>
            <person name="Maruyama T."/>
            <person name="Minagawa J."/>
            <person name="Obokata J."/>
            <person name="Shigenobu S."/>
        </authorList>
    </citation>
    <scope>NUCLEOTIDE SEQUENCE [LARGE SCALE GENOMIC DNA]</scope>
</reference>
<name>A0AAV3ZS28_9GAST</name>